<dbReference type="RefSeq" id="WP_346823063.1">
    <property type="nucleotide sequence ID" value="NZ_JBDKWZ010000013.1"/>
</dbReference>
<protein>
    <submittedName>
        <fullName evidence="1">DUF721 domain-containing protein</fullName>
    </submittedName>
</protein>
<dbReference type="EMBL" id="JBDKWZ010000013">
    <property type="protein sequence ID" value="MEN7550282.1"/>
    <property type="molecule type" value="Genomic_DNA"/>
</dbReference>
<comment type="caution">
    <text evidence="1">The sequence shown here is derived from an EMBL/GenBank/DDBJ whole genome shotgun (WGS) entry which is preliminary data.</text>
</comment>
<name>A0AAW9SA16_9BACT</name>
<proteinExistence type="predicted"/>
<accession>A0AAW9SA16</accession>
<dbReference type="InterPro" id="IPR007922">
    <property type="entry name" value="DciA-like"/>
</dbReference>
<gene>
    <name evidence="1" type="ORF">AAG747_20350</name>
</gene>
<keyword evidence="2" id="KW-1185">Reference proteome</keyword>
<dbReference type="PANTHER" id="PTHR36456">
    <property type="entry name" value="UPF0232 PROTEIN SCO3875"/>
    <property type="match status" value="1"/>
</dbReference>
<sequence length="108" mass="12621">MKYKSYNDPLLQKRDLESLPIKSAIQKLLKVYRLEKRYKNAVIINSWAEVMGNTVAKRTTNLFIKDKTLFVKINSAPLKSELNMSKTKIVQLLNQHVKEKVLEDIIFL</sequence>
<dbReference type="Pfam" id="PF05258">
    <property type="entry name" value="DciA"/>
    <property type="match status" value="1"/>
</dbReference>
<dbReference type="Proteomes" id="UP001403385">
    <property type="component" value="Unassembled WGS sequence"/>
</dbReference>
<dbReference type="AlphaFoldDB" id="A0AAW9SA16"/>
<dbReference type="PANTHER" id="PTHR36456:SF1">
    <property type="entry name" value="UPF0232 PROTEIN SCO3875"/>
    <property type="match status" value="1"/>
</dbReference>
<evidence type="ECO:0000313" key="2">
    <source>
        <dbReference type="Proteomes" id="UP001403385"/>
    </source>
</evidence>
<reference evidence="1 2" key="1">
    <citation type="submission" date="2024-04" db="EMBL/GenBank/DDBJ databases">
        <title>Novel genus in family Flammeovirgaceae.</title>
        <authorList>
            <person name="Nguyen T.H."/>
            <person name="Vuong T.Q."/>
            <person name="Le H."/>
            <person name="Kim S.-G."/>
        </authorList>
    </citation>
    <scope>NUCLEOTIDE SEQUENCE [LARGE SCALE GENOMIC DNA]</scope>
    <source>
        <strain evidence="1 2">JCM 23209</strain>
    </source>
</reference>
<organism evidence="1 2">
    <name type="scientific">Rapidithrix thailandica</name>
    <dbReference type="NCBI Taxonomy" id="413964"/>
    <lineage>
        <taxon>Bacteria</taxon>
        <taxon>Pseudomonadati</taxon>
        <taxon>Bacteroidota</taxon>
        <taxon>Cytophagia</taxon>
        <taxon>Cytophagales</taxon>
        <taxon>Flammeovirgaceae</taxon>
        <taxon>Rapidithrix</taxon>
    </lineage>
</organism>
<evidence type="ECO:0000313" key="1">
    <source>
        <dbReference type="EMBL" id="MEN7550282.1"/>
    </source>
</evidence>